<organism evidence="9 10">
    <name type="scientific">Pseudomonas neustonica</name>
    <dbReference type="NCBI Taxonomy" id="2487346"/>
    <lineage>
        <taxon>Bacteria</taxon>
        <taxon>Pseudomonadati</taxon>
        <taxon>Pseudomonadota</taxon>
        <taxon>Gammaproteobacteria</taxon>
        <taxon>Pseudomonadales</taxon>
        <taxon>Pseudomonadaceae</taxon>
        <taxon>Pseudomonas</taxon>
    </lineage>
</organism>
<keyword evidence="9" id="KW-0969">Cilium</keyword>
<feature type="chain" id="PRO_5044983920" description="Flagella basal body P-ring formation protein FlgA" evidence="7">
    <location>
        <begin position="21"/>
        <end position="236"/>
    </location>
</feature>
<evidence type="ECO:0000256" key="2">
    <source>
        <dbReference type="ARBA" id="ARBA00010474"/>
    </source>
</evidence>
<evidence type="ECO:0000256" key="3">
    <source>
        <dbReference type="ARBA" id="ARBA00014754"/>
    </source>
</evidence>
<evidence type="ECO:0000256" key="6">
    <source>
        <dbReference type="ARBA" id="ARBA00025643"/>
    </source>
</evidence>
<dbReference type="EMBL" id="RKKU01000012">
    <property type="protein sequence ID" value="ROZ84346.1"/>
    <property type="molecule type" value="Genomic_DNA"/>
</dbReference>
<dbReference type="InterPro" id="IPR039246">
    <property type="entry name" value="Flagellar_FlgA"/>
</dbReference>
<evidence type="ECO:0000256" key="1">
    <source>
        <dbReference type="ARBA" id="ARBA00004418"/>
    </source>
</evidence>
<comment type="subcellular location">
    <subcellularLocation>
        <location evidence="1 7">Periplasm</location>
    </subcellularLocation>
</comment>
<dbReference type="Pfam" id="PF13144">
    <property type="entry name" value="ChapFlgA"/>
    <property type="match status" value="1"/>
</dbReference>
<proteinExistence type="inferred from homology"/>
<dbReference type="Gene3D" id="3.90.1210.10">
    <property type="entry name" value="Antifreeze-like/N-acetylneuraminic acid synthase C-terminal domain"/>
    <property type="match status" value="1"/>
</dbReference>
<keyword evidence="5 7" id="KW-0574">Periplasm</keyword>
<dbReference type="Pfam" id="PF17656">
    <property type="entry name" value="ChapFlgA_N"/>
    <property type="match status" value="1"/>
</dbReference>
<dbReference type="InterPro" id="IPR017585">
    <property type="entry name" value="SAF_FlgA"/>
</dbReference>
<comment type="caution">
    <text evidence="9">The sequence shown here is derived from an EMBL/GenBank/DDBJ whole genome shotgun (WGS) entry which is preliminary data.</text>
</comment>
<reference evidence="9 10" key="1">
    <citation type="submission" date="2018-11" db="EMBL/GenBank/DDBJ databases">
        <authorList>
            <person name="Jang G.I."/>
            <person name="Hwang C.Y."/>
        </authorList>
    </citation>
    <scope>NUCLEOTIDE SEQUENCE [LARGE SCALE GENOMIC DNA]</scope>
    <source>
        <strain evidence="9 10">SSM26</strain>
    </source>
</reference>
<accession>A0ABX9XHF1</accession>
<dbReference type="InterPro" id="IPR041231">
    <property type="entry name" value="FlgA_N"/>
</dbReference>
<keyword evidence="4 7" id="KW-0732">Signal</keyword>
<evidence type="ECO:0000313" key="10">
    <source>
        <dbReference type="Proteomes" id="UP000275199"/>
    </source>
</evidence>
<dbReference type="InterPro" id="IPR013974">
    <property type="entry name" value="SAF"/>
</dbReference>
<dbReference type="CDD" id="cd11614">
    <property type="entry name" value="SAF_CpaB_FlgA_like"/>
    <property type="match status" value="1"/>
</dbReference>
<feature type="signal peptide" evidence="7">
    <location>
        <begin position="1"/>
        <end position="20"/>
    </location>
</feature>
<dbReference type="PANTHER" id="PTHR36307:SF1">
    <property type="entry name" value="FLAGELLA BASAL BODY P-RING FORMATION PROTEIN FLGA"/>
    <property type="match status" value="1"/>
</dbReference>
<keyword evidence="9" id="KW-0966">Cell projection</keyword>
<dbReference type="Proteomes" id="UP000275199">
    <property type="component" value="Unassembled WGS sequence"/>
</dbReference>
<name>A0ABX9XHF1_9PSED</name>
<feature type="domain" description="SAF" evidence="8">
    <location>
        <begin position="111"/>
        <end position="173"/>
    </location>
</feature>
<keyword evidence="7" id="KW-1005">Bacterial flagellum biogenesis</keyword>
<dbReference type="SMART" id="SM00858">
    <property type="entry name" value="SAF"/>
    <property type="match status" value="1"/>
</dbReference>
<evidence type="ECO:0000313" key="9">
    <source>
        <dbReference type="EMBL" id="ROZ84346.1"/>
    </source>
</evidence>
<evidence type="ECO:0000259" key="8">
    <source>
        <dbReference type="SMART" id="SM00858"/>
    </source>
</evidence>
<comment type="function">
    <text evidence="6 7">Involved in the assembly process of the P-ring formation. It may associate with FlgF on the rod constituting a structure essential for the P-ring assembly or may act as a modulator protein for the P-ring assembly.</text>
</comment>
<keyword evidence="9" id="KW-0282">Flagellum</keyword>
<evidence type="ECO:0000256" key="4">
    <source>
        <dbReference type="ARBA" id="ARBA00022729"/>
    </source>
</evidence>
<dbReference type="NCBIfam" id="TIGR03170">
    <property type="entry name" value="flgA_cterm"/>
    <property type="match status" value="1"/>
</dbReference>
<sequence length="236" mass="26207">MRFLTRCAALTIFFSSPLFATPLIDQLIDATNQFLEQEVQEHIARTGQPGRYEIKLNRLDARLRLPLCPEEQLSAELESPNIPVGRVTVRLTCNSDSPWRLFVPGQVSLYQQVLVSAHPLSRDTVLSASDLTLQERDTSLLRDKYLVEPEQAIGMRLTRPVAPDTIVTFAIIAQNEVIRRGDKVVISASNGSVSVKMPGEAMEDGAVGAQIRVRNTRSNREIKARVSAAGQVRVDM</sequence>
<evidence type="ECO:0000256" key="5">
    <source>
        <dbReference type="ARBA" id="ARBA00022764"/>
    </source>
</evidence>
<gene>
    <name evidence="9" type="primary">flgA</name>
    <name evidence="9" type="ORF">EF096_11135</name>
</gene>
<comment type="similarity">
    <text evidence="2 7">Belongs to the FlgA family.</text>
</comment>
<dbReference type="Gene3D" id="2.30.30.760">
    <property type="match status" value="1"/>
</dbReference>
<protein>
    <recommendedName>
        <fullName evidence="3 7">Flagella basal body P-ring formation protein FlgA</fullName>
    </recommendedName>
</protein>
<evidence type="ECO:0000256" key="7">
    <source>
        <dbReference type="RuleBase" id="RU362063"/>
    </source>
</evidence>
<keyword evidence="10" id="KW-1185">Reference proteome</keyword>
<dbReference type="PANTHER" id="PTHR36307">
    <property type="entry name" value="FLAGELLA BASAL BODY P-RING FORMATION PROTEIN FLGA"/>
    <property type="match status" value="1"/>
</dbReference>